<name>A0AAV6LI01_9ERIC</name>
<organism evidence="3 4">
    <name type="scientific">Rhododendron griersonianum</name>
    <dbReference type="NCBI Taxonomy" id="479676"/>
    <lineage>
        <taxon>Eukaryota</taxon>
        <taxon>Viridiplantae</taxon>
        <taxon>Streptophyta</taxon>
        <taxon>Embryophyta</taxon>
        <taxon>Tracheophyta</taxon>
        <taxon>Spermatophyta</taxon>
        <taxon>Magnoliopsida</taxon>
        <taxon>eudicotyledons</taxon>
        <taxon>Gunneridae</taxon>
        <taxon>Pentapetalae</taxon>
        <taxon>asterids</taxon>
        <taxon>Ericales</taxon>
        <taxon>Ericaceae</taxon>
        <taxon>Ericoideae</taxon>
        <taxon>Rhodoreae</taxon>
        <taxon>Rhododendron</taxon>
    </lineage>
</organism>
<reference evidence="3" key="1">
    <citation type="submission" date="2020-08" db="EMBL/GenBank/DDBJ databases">
        <title>Plant Genome Project.</title>
        <authorList>
            <person name="Zhang R.-G."/>
        </authorList>
    </citation>
    <scope>NUCLEOTIDE SEQUENCE</scope>
    <source>
        <strain evidence="3">WSP0</strain>
        <tissue evidence="3">Leaf</tissue>
    </source>
</reference>
<dbReference type="EMBL" id="JACTNZ010000001">
    <property type="protein sequence ID" value="KAG5563928.1"/>
    <property type="molecule type" value="Genomic_DNA"/>
</dbReference>
<feature type="region of interest" description="Disordered" evidence="1">
    <location>
        <begin position="26"/>
        <end position="45"/>
    </location>
</feature>
<gene>
    <name evidence="3" type="ORF">RHGRI_000195</name>
</gene>
<dbReference type="PANTHER" id="PTHR33494:SF27">
    <property type="entry name" value="ATP-DEPENDENT DNA HELICASE"/>
    <property type="match status" value="1"/>
</dbReference>
<dbReference type="InterPro" id="IPR057939">
    <property type="entry name" value="TRF2_HOY1_PH"/>
</dbReference>
<keyword evidence="4" id="KW-1185">Reference proteome</keyword>
<comment type="caution">
    <text evidence="3">The sequence shown here is derived from an EMBL/GenBank/DDBJ whole genome shotgun (WGS) entry which is preliminary data.</text>
</comment>
<sequence length="494" mass="54282">MVHLVGPGRVDPAKLEVEDPLEEEYGSLHKRSKASMQSNQWNTGNNEFPVPATQYNPLDEPSPLGLRLRKSPSLLDLIQMRLSQSSSSTVSANHILTDKKDYKGTTASTSNDKLKAANFDKLKATNFPALLLRIGNWEYVSKYEGDLVAKCYFAKHKIVWEILNGGLKSKIEIQWSDIKAMKANLCDDVPGTLTLTLLRPPLFFKETNPQPRKHTLWQAIADFTDGQASIHRQHFLQCTQGLLNKHYERLIQCDKRLNLVSQQPDLVLDSPYFDVQASAKGSPTSSFNDVESTPAAQSSSKIGQNSAGLVPEHLSPQAPSPSSEMDLRAIEGNESRGANGLLAQQSMSMSDLVNHIGHKISERMGSGNASGFKETVECQDMLENIAQILLGDTQCPAASDEKKLMSRVNSLCCLLQDPTAGPSMKFDAETQVEGVDHGMGIQGNHVTESIGDLPSCNQGLGMSRKDSFGDFLLNLPRISSLPKFLFDILEDGEN</sequence>
<feature type="compositionally biased region" description="Polar residues" evidence="1">
    <location>
        <begin position="279"/>
        <end position="307"/>
    </location>
</feature>
<dbReference type="AlphaFoldDB" id="A0AAV6LI01"/>
<protein>
    <recommendedName>
        <fullName evidence="2">TRF2/HOY1 PH-like domain-containing protein</fullName>
    </recommendedName>
</protein>
<accession>A0AAV6LI01</accession>
<evidence type="ECO:0000313" key="4">
    <source>
        <dbReference type="Proteomes" id="UP000823749"/>
    </source>
</evidence>
<evidence type="ECO:0000313" key="3">
    <source>
        <dbReference type="EMBL" id="KAG5563928.1"/>
    </source>
</evidence>
<feature type="compositionally biased region" description="Polar residues" evidence="1">
    <location>
        <begin position="34"/>
        <end position="45"/>
    </location>
</feature>
<dbReference type="Proteomes" id="UP000823749">
    <property type="component" value="Chromosome 1"/>
</dbReference>
<feature type="region of interest" description="Disordered" evidence="1">
    <location>
        <begin position="279"/>
        <end position="325"/>
    </location>
</feature>
<evidence type="ECO:0000256" key="1">
    <source>
        <dbReference type="SAM" id="MobiDB-lite"/>
    </source>
</evidence>
<proteinExistence type="predicted"/>
<feature type="domain" description="TRF2/HOY1 PH-like" evidence="2">
    <location>
        <begin position="126"/>
        <end position="244"/>
    </location>
</feature>
<dbReference type="PANTHER" id="PTHR33494">
    <property type="entry name" value="OS02G0793800 PROTEIN"/>
    <property type="match status" value="1"/>
</dbReference>
<evidence type="ECO:0000259" key="2">
    <source>
        <dbReference type="Pfam" id="PF24818"/>
    </source>
</evidence>
<dbReference type="Pfam" id="PF24818">
    <property type="entry name" value="PH_TRF2_HOY1"/>
    <property type="match status" value="1"/>
</dbReference>